<protein>
    <submittedName>
        <fullName evidence="1">Uncharacterized protein</fullName>
    </submittedName>
</protein>
<proteinExistence type="predicted"/>
<evidence type="ECO:0000313" key="2">
    <source>
        <dbReference type="Proteomes" id="UP000256980"/>
    </source>
</evidence>
<accession>A0A3D9H4J7</accession>
<evidence type="ECO:0000313" key="1">
    <source>
        <dbReference type="EMBL" id="RED44433.1"/>
    </source>
</evidence>
<gene>
    <name evidence="1" type="ORF">DFQ10_103117</name>
</gene>
<organism evidence="1 2">
    <name type="scientific">Winogradskyella eximia</name>
    <dbReference type="NCBI Taxonomy" id="262006"/>
    <lineage>
        <taxon>Bacteria</taxon>
        <taxon>Pseudomonadati</taxon>
        <taxon>Bacteroidota</taxon>
        <taxon>Flavobacteriia</taxon>
        <taxon>Flavobacteriales</taxon>
        <taxon>Flavobacteriaceae</taxon>
        <taxon>Winogradskyella</taxon>
    </lineage>
</organism>
<comment type="caution">
    <text evidence="1">The sequence shown here is derived from an EMBL/GenBank/DDBJ whole genome shotgun (WGS) entry which is preliminary data.</text>
</comment>
<dbReference type="EMBL" id="QRDV01000003">
    <property type="protein sequence ID" value="RED44433.1"/>
    <property type="molecule type" value="Genomic_DNA"/>
</dbReference>
<dbReference type="RefSeq" id="WP_115817040.1">
    <property type="nucleotide sequence ID" value="NZ_QRDV01000003.1"/>
</dbReference>
<name>A0A3D9H4J7_9FLAO</name>
<sequence>MRQKQSKNYFKFDILLFGILMLCYTCQKDDAVPSEEPALAFKLKVINYAEVTKNKNVNAIIDAFPKS</sequence>
<dbReference type="Proteomes" id="UP000256980">
    <property type="component" value="Unassembled WGS sequence"/>
</dbReference>
<dbReference type="AlphaFoldDB" id="A0A3D9H4J7"/>
<reference evidence="1 2" key="1">
    <citation type="submission" date="2018-07" db="EMBL/GenBank/DDBJ databases">
        <title>Genomic Encyclopedia of Type Strains, Phase III (KMG-III): the genomes of soil and plant-associated and newly described type strains.</title>
        <authorList>
            <person name="Whitman W."/>
        </authorList>
    </citation>
    <scope>NUCLEOTIDE SEQUENCE [LARGE SCALE GENOMIC DNA]</scope>
    <source>
        <strain evidence="1 2">CECT 7946</strain>
    </source>
</reference>
<dbReference type="OrthoDB" id="1450227at2"/>
<keyword evidence="2" id="KW-1185">Reference proteome</keyword>